<protein>
    <recommendedName>
        <fullName evidence="8">LRRNT domain-containing protein</fullName>
    </recommendedName>
</protein>
<evidence type="ECO:0008006" key="8">
    <source>
        <dbReference type="Google" id="ProtNLM"/>
    </source>
</evidence>
<dbReference type="Pfam" id="PF01741">
    <property type="entry name" value="MscL"/>
    <property type="match status" value="1"/>
</dbReference>
<keyword evidence="1" id="KW-0433">Leucine-rich repeat</keyword>
<dbReference type="PROSITE" id="PS51450">
    <property type="entry name" value="LRR"/>
    <property type="match status" value="3"/>
</dbReference>
<accession>A0A3P3YNP7</accession>
<evidence type="ECO:0000256" key="4">
    <source>
        <dbReference type="ARBA" id="ARBA00023180"/>
    </source>
</evidence>
<evidence type="ECO:0000256" key="5">
    <source>
        <dbReference type="SAM" id="Phobius"/>
    </source>
</evidence>
<dbReference type="FunFam" id="3.80.10.10:FF:001164">
    <property type="entry name" value="GH01279p"/>
    <property type="match status" value="1"/>
</dbReference>
<dbReference type="SUPFAM" id="SSF81330">
    <property type="entry name" value="Gated mechanosensitive channel"/>
    <property type="match status" value="1"/>
</dbReference>
<dbReference type="Proteomes" id="UP000290189">
    <property type="component" value="Unassembled WGS sequence"/>
</dbReference>
<keyword evidence="4" id="KW-0325">Glycoprotein</keyword>
<gene>
    <name evidence="6" type="ORF">PLBR_LOCUS9043</name>
</gene>
<dbReference type="InterPro" id="IPR032675">
    <property type="entry name" value="LRR_dom_sf"/>
</dbReference>
<dbReference type="SMART" id="SM00369">
    <property type="entry name" value="LRR_TYP"/>
    <property type="match status" value="10"/>
</dbReference>
<dbReference type="InterPro" id="IPR001611">
    <property type="entry name" value="Leu-rich_rpt"/>
</dbReference>
<proteinExistence type="predicted"/>
<evidence type="ECO:0000256" key="1">
    <source>
        <dbReference type="ARBA" id="ARBA00022614"/>
    </source>
</evidence>
<evidence type="ECO:0000313" key="6">
    <source>
        <dbReference type="EMBL" id="SPR01828.1"/>
    </source>
</evidence>
<dbReference type="FunFam" id="3.80.10.10:FF:000770">
    <property type="entry name" value="Uncharacterized protein"/>
    <property type="match status" value="1"/>
</dbReference>
<evidence type="ECO:0000313" key="7">
    <source>
        <dbReference type="Proteomes" id="UP000290189"/>
    </source>
</evidence>
<dbReference type="InterPro" id="IPR036019">
    <property type="entry name" value="MscL_channel"/>
</dbReference>
<dbReference type="Pfam" id="PF13855">
    <property type="entry name" value="LRR_8"/>
    <property type="match status" value="2"/>
</dbReference>
<feature type="transmembrane region" description="Helical" evidence="5">
    <location>
        <begin position="107"/>
        <end position="126"/>
    </location>
</feature>
<keyword evidence="5" id="KW-0812">Transmembrane</keyword>
<keyword evidence="5" id="KW-0472">Membrane</keyword>
<organism evidence="6 7">
    <name type="scientific">Plasmodiophora brassicae</name>
    <name type="common">Clubroot disease agent</name>
    <dbReference type="NCBI Taxonomy" id="37360"/>
    <lineage>
        <taxon>Eukaryota</taxon>
        <taxon>Sar</taxon>
        <taxon>Rhizaria</taxon>
        <taxon>Endomyxa</taxon>
        <taxon>Phytomyxea</taxon>
        <taxon>Plasmodiophorida</taxon>
        <taxon>Plasmodiophoridae</taxon>
        <taxon>Plasmodiophora</taxon>
    </lineage>
</organism>
<name>A0A3P3YNP7_PLABS</name>
<keyword evidence="2" id="KW-0732">Signal</keyword>
<dbReference type="Gene3D" id="1.10.1200.120">
    <property type="entry name" value="Large-conductance mechanosensitive channel, MscL, domain 1"/>
    <property type="match status" value="1"/>
</dbReference>
<dbReference type="PANTHER" id="PTHR24366">
    <property type="entry name" value="IG(IMMUNOGLOBULIN) AND LRR(LEUCINE RICH REPEAT) DOMAINS"/>
    <property type="match status" value="1"/>
</dbReference>
<dbReference type="EMBL" id="OVEO01000019">
    <property type="protein sequence ID" value="SPR01828.1"/>
    <property type="molecule type" value="Genomic_DNA"/>
</dbReference>
<geneLocation type="mitochondrion" evidence="6"/>
<evidence type="ECO:0000256" key="3">
    <source>
        <dbReference type="ARBA" id="ARBA00022737"/>
    </source>
</evidence>
<reference evidence="6 7" key="1">
    <citation type="submission" date="2018-03" db="EMBL/GenBank/DDBJ databases">
        <authorList>
            <person name="Fogelqvist J."/>
        </authorList>
    </citation>
    <scope>NUCLEOTIDE SEQUENCE [LARGE SCALE GENOMIC DNA]</scope>
</reference>
<keyword evidence="6" id="KW-0496">Mitochondrion</keyword>
<keyword evidence="3" id="KW-0677">Repeat</keyword>
<dbReference type="Gene3D" id="3.80.10.10">
    <property type="entry name" value="Ribonuclease Inhibitor"/>
    <property type="match status" value="3"/>
</dbReference>
<dbReference type="PANTHER" id="PTHR24366:SF161">
    <property type="entry name" value="TIR DOMAIN-CONTAINING PROTEIN"/>
    <property type="match status" value="1"/>
</dbReference>
<dbReference type="SMART" id="SM00365">
    <property type="entry name" value="LRR_SD22"/>
    <property type="match status" value="5"/>
</dbReference>
<sequence>MSWTAEFKKFLKRGNVVELAVGIVMGAAFQHVVASLVEGVFSPVASILVPVQLNNWFYVVKCQQHDDKNIELNHWWPFNCQGQTYSTMKSAKNAGATYFDLGTLTNAIIEFLIVALVLFWIIKAYNRMFHVKGKAKCTHCIQEVDRMASRCNHCAGTLTPQEDSFIDVKGQGDTLSRSFLKPFRDLISLNLDGKRIEKIYRGAFLDMSLLSQLSMENNVISRISAPAFLGLSSLTELNLKRNQIDTIEPHTFVGLSSLTKLRLDDNYLDTVHNWHMFSGLSSLSELWLNDNRIALIQNGAFQGLPSLRTLVLSGNRLHQMFFVQSHAFLGLSSLVTLNLANNRIVWIPKIAFDHLPSLTTLSLDGNKLSEFEEGVFGGMSSLKVLYLNFNKISKLEKGVFDGLSRLTDLYLSGNQVGKLKKGIFDGLTSLTTLYLDDNQISTIAVGVFSRLRSLKKLVLTGNPICRTISTWPAKCAMVRALTVNPLNRIPSHVRVEC</sequence>
<dbReference type="InterPro" id="IPR037673">
    <property type="entry name" value="MSC/AndL"/>
</dbReference>
<dbReference type="SUPFAM" id="SSF52058">
    <property type="entry name" value="L domain-like"/>
    <property type="match status" value="1"/>
</dbReference>
<keyword evidence="5" id="KW-1133">Transmembrane helix</keyword>
<dbReference type="InterPro" id="IPR003591">
    <property type="entry name" value="Leu-rich_rpt_typical-subtyp"/>
</dbReference>
<evidence type="ECO:0000256" key="2">
    <source>
        <dbReference type="ARBA" id="ARBA00022729"/>
    </source>
</evidence>
<dbReference type="AlphaFoldDB" id="A0A3P3YNP7"/>